<evidence type="ECO:0000256" key="1">
    <source>
        <dbReference type="ARBA" id="ARBA00007347"/>
    </source>
</evidence>
<reference evidence="4" key="2">
    <citation type="journal article" date="2008" name="Genome Biol.">
        <title>Improved genome assembly and evidence-based global gene model set for the chordate Ciona intestinalis: new insight into intron and operon populations.</title>
        <authorList>
            <person name="Satou Y."/>
            <person name="Mineta K."/>
            <person name="Ogasawara M."/>
            <person name="Sasakura Y."/>
            <person name="Shoguchi E."/>
            <person name="Ueno K."/>
            <person name="Yamada L."/>
            <person name="Matsumoto J."/>
            <person name="Wasserscheid J."/>
            <person name="Dewar K."/>
            <person name="Wiley G.B."/>
            <person name="Macmil S.L."/>
            <person name="Roe B.A."/>
            <person name="Zeller R.W."/>
            <person name="Hastings K.E."/>
            <person name="Lemaire P."/>
            <person name="Lindquist E."/>
            <person name="Endo T."/>
            <person name="Hotta K."/>
            <person name="Inaba K."/>
        </authorList>
    </citation>
    <scope>NUCLEOTIDE SEQUENCE [LARGE SCALE GENOMIC DNA]</scope>
    <source>
        <strain evidence="4">wild type</strain>
    </source>
</reference>
<dbReference type="OMA" id="CCQETGF"/>
<dbReference type="STRING" id="7719.ENSCINP00000036103"/>
<comment type="similarity">
    <text evidence="1 3">Belongs to the CMC family.</text>
</comment>
<dbReference type="GeneTree" id="ENSGT00390000018696"/>
<protein>
    <recommendedName>
        <fullName evidence="3">COX assembly mitochondrial protein</fullName>
    </recommendedName>
</protein>
<reference evidence="4" key="3">
    <citation type="submission" date="2025-08" db="UniProtKB">
        <authorList>
            <consortium name="Ensembl"/>
        </authorList>
    </citation>
    <scope>IDENTIFICATION</scope>
</reference>
<dbReference type="HOGENOM" id="CLU_142621_1_1_1"/>
<name>H2Y2G8_CIOIN</name>
<accession>H2Y2G8</accession>
<dbReference type="EMBL" id="EAAA01002101">
    <property type="status" value="NOT_ANNOTATED_CDS"/>
    <property type="molecule type" value="Genomic_DNA"/>
</dbReference>
<reference evidence="4" key="4">
    <citation type="submission" date="2025-09" db="UniProtKB">
        <authorList>
            <consortium name="Ensembl"/>
        </authorList>
    </citation>
    <scope>IDENTIFICATION</scope>
</reference>
<dbReference type="InterPro" id="IPR013892">
    <property type="entry name" value="Cyt_c_biogenesis_Cmc1-like"/>
</dbReference>
<sequence length="113" mass="13269">FHIKDNDPDLRKVEKDVMVPKYMRELSHKVDCAQQVENFNNCCKNTGSGKWKGFKIVSACRAENNAMMECMNEKFLDPEFYEKCKQLYLSDKRLFKMTGVSVKIFLKRLKTST</sequence>
<keyword evidence="2" id="KW-1015">Disulfide bond</keyword>
<dbReference type="GO" id="GO:0005739">
    <property type="term" value="C:mitochondrion"/>
    <property type="evidence" value="ECO:0000318"/>
    <property type="project" value="GO_Central"/>
</dbReference>
<reference evidence="5" key="1">
    <citation type="journal article" date="2002" name="Science">
        <title>The draft genome of Ciona intestinalis: insights into chordate and vertebrate origins.</title>
        <authorList>
            <person name="Dehal P."/>
            <person name="Satou Y."/>
            <person name="Campbell R.K."/>
            <person name="Chapman J."/>
            <person name="Degnan B."/>
            <person name="De Tomaso A."/>
            <person name="Davidson B."/>
            <person name="Di Gregorio A."/>
            <person name="Gelpke M."/>
            <person name="Goodstein D.M."/>
            <person name="Harafuji N."/>
            <person name="Hastings K.E."/>
            <person name="Ho I."/>
            <person name="Hotta K."/>
            <person name="Huang W."/>
            <person name="Kawashima T."/>
            <person name="Lemaire P."/>
            <person name="Martinez D."/>
            <person name="Meinertzhagen I.A."/>
            <person name="Necula S."/>
            <person name="Nonaka M."/>
            <person name="Putnam N."/>
            <person name="Rash S."/>
            <person name="Saiga H."/>
            <person name="Satake M."/>
            <person name="Terry A."/>
            <person name="Yamada L."/>
            <person name="Wang H.G."/>
            <person name="Awazu S."/>
            <person name="Azumi K."/>
            <person name="Boore J."/>
            <person name="Branno M."/>
            <person name="Chin-Bow S."/>
            <person name="DeSantis R."/>
            <person name="Doyle S."/>
            <person name="Francino P."/>
            <person name="Keys D.N."/>
            <person name="Haga S."/>
            <person name="Hayashi H."/>
            <person name="Hino K."/>
            <person name="Imai K.S."/>
            <person name="Inaba K."/>
            <person name="Kano S."/>
            <person name="Kobayashi K."/>
            <person name="Kobayashi M."/>
            <person name="Lee B.I."/>
            <person name="Makabe K.W."/>
            <person name="Manohar C."/>
            <person name="Matassi G."/>
            <person name="Medina M."/>
            <person name="Mochizuki Y."/>
            <person name="Mount S."/>
            <person name="Morishita T."/>
            <person name="Miura S."/>
            <person name="Nakayama A."/>
            <person name="Nishizaka S."/>
            <person name="Nomoto H."/>
            <person name="Ohta F."/>
            <person name="Oishi K."/>
            <person name="Rigoutsos I."/>
            <person name="Sano M."/>
            <person name="Sasaki A."/>
            <person name="Sasakura Y."/>
            <person name="Shoguchi E."/>
            <person name="Shin-i T."/>
            <person name="Spagnuolo A."/>
            <person name="Stainier D."/>
            <person name="Suzuki M.M."/>
            <person name="Tassy O."/>
            <person name="Takatori N."/>
            <person name="Tokuoka M."/>
            <person name="Yagi K."/>
            <person name="Yoshizaki F."/>
            <person name="Wada S."/>
            <person name="Zhang C."/>
            <person name="Hyatt P.D."/>
            <person name="Larimer F."/>
            <person name="Detter C."/>
            <person name="Doggett N."/>
            <person name="Glavina T."/>
            <person name="Hawkins T."/>
            <person name="Richardson P."/>
            <person name="Lucas S."/>
            <person name="Kohara Y."/>
            <person name="Levine M."/>
            <person name="Satoh N."/>
            <person name="Rokhsar D.S."/>
        </authorList>
    </citation>
    <scope>NUCLEOTIDE SEQUENCE [LARGE SCALE GENOMIC DNA]</scope>
</reference>
<dbReference type="Pfam" id="PF08583">
    <property type="entry name" value="Cmc1"/>
    <property type="match status" value="1"/>
</dbReference>
<comment type="subcellular location">
    <subcellularLocation>
        <location evidence="3">Mitochondrion</location>
    </subcellularLocation>
</comment>
<keyword evidence="3" id="KW-0496">Mitochondrion</keyword>
<evidence type="ECO:0000256" key="2">
    <source>
        <dbReference type="ARBA" id="ARBA00023157"/>
    </source>
</evidence>
<dbReference type="FunCoup" id="H2Y2G8">
    <property type="interactions" value="2"/>
</dbReference>
<organism evidence="4 5">
    <name type="scientific">Ciona intestinalis</name>
    <name type="common">Transparent sea squirt</name>
    <name type="synonym">Ascidia intestinalis</name>
    <dbReference type="NCBI Taxonomy" id="7719"/>
    <lineage>
        <taxon>Eukaryota</taxon>
        <taxon>Metazoa</taxon>
        <taxon>Chordata</taxon>
        <taxon>Tunicata</taxon>
        <taxon>Ascidiacea</taxon>
        <taxon>Phlebobranchia</taxon>
        <taxon>Cionidae</taxon>
        <taxon>Ciona</taxon>
    </lineage>
</organism>
<dbReference type="AlphaFoldDB" id="H2Y2G8"/>
<dbReference type="Ensembl" id="ENSCINT00000030259.1">
    <property type="protein sequence ID" value="ENSCINP00000036103.1"/>
    <property type="gene ID" value="ENSCING00000024205.1"/>
</dbReference>
<keyword evidence="5" id="KW-1185">Reference proteome</keyword>
<dbReference type="InParanoid" id="H2Y2G8"/>
<dbReference type="Proteomes" id="UP000008144">
    <property type="component" value="Chromosome 5"/>
</dbReference>
<evidence type="ECO:0000313" key="4">
    <source>
        <dbReference type="Ensembl" id="ENSCINP00000036103.1"/>
    </source>
</evidence>
<proteinExistence type="inferred from homology"/>
<evidence type="ECO:0000256" key="3">
    <source>
        <dbReference type="RuleBase" id="RU364104"/>
    </source>
</evidence>
<evidence type="ECO:0000313" key="5">
    <source>
        <dbReference type="Proteomes" id="UP000008144"/>
    </source>
</evidence>